<reference evidence="1 2" key="2">
    <citation type="journal article" date="2022" name="Mol. Ecol. Resour.">
        <title>The genomes of chicory, endive, great burdock and yacon provide insights into Asteraceae paleo-polyploidization history and plant inulin production.</title>
        <authorList>
            <person name="Fan W."/>
            <person name="Wang S."/>
            <person name="Wang H."/>
            <person name="Wang A."/>
            <person name="Jiang F."/>
            <person name="Liu H."/>
            <person name="Zhao H."/>
            <person name="Xu D."/>
            <person name="Zhang Y."/>
        </authorList>
    </citation>
    <scope>NUCLEOTIDE SEQUENCE [LARGE SCALE GENOMIC DNA]</scope>
    <source>
        <strain evidence="2">cv. Punajuju</strain>
        <tissue evidence="1">Leaves</tissue>
    </source>
</reference>
<organism evidence="1 2">
    <name type="scientific">Cichorium intybus</name>
    <name type="common">Chicory</name>
    <dbReference type="NCBI Taxonomy" id="13427"/>
    <lineage>
        <taxon>Eukaryota</taxon>
        <taxon>Viridiplantae</taxon>
        <taxon>Streptophyta</taxon>
        <taxon>Embryophyta</taxon>
        <taxon>Tracheophyta</taxon>
        <taxon>Spermatophyta</taxon>
        <taxon>Magnoliopsida</taxon>
        <taxon>eudicotyledons</taxon>
        <taxon>Gunneridae</taxon>
        <taxon>Pentapetalae</taxon>
        <taxon>asterids</taxon>
        <taxon>campanulids</taxon>
        <taxon>Asterales</taxon>
        <taxon>Asteraceae</taxon>
        <taxon>Cichorioideae</taxon>
        <taxon>Cichorieae</taxon>
        <taxon>Cichoriinae</taxon>
        <taxon>Cichorium</taxon>
    </lineage>
</organism>
<sequence length="682" mass="76767">MGKCKRAKKQAPLTLFAATRIECQVKPSSLNPEKGLGSVKRWRGGGILKAQAFGVSKMASLPSFTQFCTLPRWHSNLPSVASINLVKLPDVRLCRRFAITAVPRRKLAENTSDGEEDDSEKKTTRKRAPSRRRKKAESDVVPEENSVQETIISNTDEKTSLPSESTKVPEKPQRRTRKKETPIASTSSNLEEEPEKKVTRRTRVKKKIDDSETELSEIEDDTDNEKDIQFDENNEEDISFTYSWPPLICCFGSVHHAFIPSGRPANRLLDHEAHERMKDALWAPEKFVRAPGGCAADVALCLAKFGSNAALMGKIGDDDFGQALLYYLNENRVQTRSVKIDAKRTTAVSRMKMTKRGGVRMTCVNACAEDSLKKSEINVDVLKEAKMFYFNSFSLLDKKMRTSALQAIKISKQLGGLIFFDLNLPLPLWHSREETQSIIQEAIELADIIEVTKQELEFLCGIVPSERFDTKDNDRSKFVHYDPDEIGSIRPDNLELLFVTNGTSKIHYYTKEHNGSVLGMEDPPITPFTSDMSAAGDGIVAALMSKLIVQPHLMTNKEYLVHSIDYAINRGVTQQWLQARTRGYPPKTGMEDDEFYSDPNGFKTITEKAYRTLIPIHGGDEEEEEEVSLDVKRHEGDDLEEDGVNIEADGDYDSEDISEMGMYDEKPVRKVNEVVGAKRRGL</sequence>
<protein>
    <submittedName>
        <fullName evidence="1">Uncharacterized protein</fullName>
    </submittedName>
</protein>
<name>A0ACB8ZNE3_CICIN</name>
<dbReference type="Proteomes" id="UP001055811">
    <property type="component" value="Linkage Group LG08"/>
</dbReference>
<gene>
    <name evidence="1" type="ORF">L2E82_42988</name>
</gene>
<proteinExistence type="predicted"/>
<reference evidence="2" key="1">
    <citation type="journal article" date="2022" name="Mol. Ecol. Resour.">
        <title>The genomes of chicory, endive, great burdock and yacon provide insights into Asteraceae palaeo-polyploidization history and plant inulin production.</title>
        <authorList>
            <person name="Fan W."/>
            <person name="Wang S."/>
            <person name="Wang H."/>
            <person name="Wang A."/>
            <person name="Jiang F."/>
            <person name="Liu H."/>
            <person name="Zhao H."/>
            <person name="Xu D."/>
            <person name="Zhang Y."/>
        </authorList>
    </citation>
    <scope>NUCLEOTIDE SEQUENCE [LARGE SCALE GENOMIC DNA]</scope>
    <source>
        <strain evidence="2">cv. Punajuju</strain>
    </source>
</reference>
<dbReference type="EMBL" id="CM042016">
    <property type="protein sequence ID" value="KAI3699016.1"/>
    <property type="molecule type" value="Genomic_DNA"/>
</dbReference>
<evidence type="ECO:0000313" key="1">
    <source>
        <dbReference type="EMBL" id="KAI3699016.1"/>
    </source>
</evidence>
<accession>A0ACB8ZNE3</accession>
<comment type="caution">
    <text evidence="1">The sequence shown here is derived from an EMBL/GenBank/DDBJ whole genome shotgun (WGS) entry which is preliminary data.</text>
</comment>
<keyword evidence="2" id="KW-1185">Reference proteome</keyword>
<evidence type="ECO:0000313" key="2">
    <source>
        <dbReference type="Proteomes" id="UP001055811"/>
    </source>
</evidence>